<gene>
    <name evidence="2" type="ORF">EAG_05039</name>
</gene>
<proteinExistence type="predicted"/>
<dbReference type="EMBL" id="GL440135">
    <property type="protein sequence ID" value="EFN66233.1"/>
    <property type="molecule type" value="Genomic_DNA"/>
</dbReference>
<feature type="compositionally biased region" description="Basic residues" evidence="1">
    <location>
        <begin position="47"/>
        <end position="65"/>
    </location>
</feature>
<organism evidence="3">
    <name type="scientific">Camponotus floridanus</name>
    <name type="common">Florida carpenter ant</name>
    <dbReference type="NCBI Taxonomy" id="104421"/>
    <lineage>
        <taxon>Eukaryota</taxon>
        <taxon>Metazoa</taxon>
        <taxon>Ecdysozoa</taxon>
        <taxon>Arthropoda</taxon>
        <taxon>Hexapoda</taxon>
        <taxon>Insecta</taxon>
        <taxon>Pterygota</taxon>
        <taxon>Neoptera</taxon>
        <taxon>Endopterygota</taxon>
        <taxon>Hymenoptera</taxon>
        <taxon>Apocrita</taxon>
        <taxon>Aculeata</taxon>
        <taxon>Formicoidea</taxon>
        <taxon>Formicidae</taxon>
        <taxon>Formicinae</taxon>
        <taxon>Camponotus</taxon>
    </lineage>
</organism>
<dbReference type="Proteomes" id="UP000000311">
    <property type="component" value="Unassembled WGS sequence"/>
</dbReference>
<reference evidence="2 3" key="1">
    <citation type="journal article" date="2010" name="Science">
        <title>Genomic comparison of the ants Camponotus floridanus and Harpegnathos saltator.</title>
        <authorList>
            <person name="Bonasio R."/>
            <person name="Zhang G."/>
            <person name="Ye C."/>
            <person name="Mutti N.S."/>
            <person name="Fang X."/>
            <person name="Qin N."/>
            <person name="Donahue G."/>
            <person name="Yang P."/>
            <person name="Li Q."/>
            <person name="Li C."/>
            <person name="Zhang P."/>
            <person name="Huang Z."/>
            <person name="Berger S.L."/>
            <person name="Reinberg D."/>
            <person name="Wang J."/>
            <person name="Liebig J."/>
        </authorList>
    </citation>
    <scope>NUCLEOTIDE SEQUENCE [LARGE SCALE GENOMIC DNA]</scope>
    <source>
        <strain evidence="3">C129</strain>
    </source>
</reference>
<evidence type="ECO:0000313" key="3">
    <source>
        <dbReference type="Proteomes" id="UP000000311"/>
    </source>
</evidence>
<protein>
    <submittedName>
        <fullName evidence="2">Uncharacterized protein</fullName>
    </submittedName>
</protein>
<sequence>MPQFRSSLRRGRGSGAPVLGSVEAGCRGDDVGTGGKGGSQTCERLVIRRPHHAARRRITRALKQRRATDGGC</sequence>
<name>E2AK23_CAMFO</name>
<evidence type="ECO:0000313" key="2">
    <source>
        <dbReference type="EMBL" id="EFN66233.1"/>
    </source>
</evidence>
<keyword evidence="3" id="KW-1185">Reference proteome</keyword>
<evidence type="ECO:0000256" key="1">
    <source>
        <dbReference type="SAM" id="MobiDB-lite"/>
    </source>
</evidence>
<accession>E2AK23</accession>
<dbReference type="InParanoid" id="E2AK23"/>
<feature type="region of interest" description="Disordered" evidence="1">
    <location>
        <begin position="1"/>
        <end position="72"/>
    </location>
</feature>
<dbReference type="AlphaFoldDB" id="E2AK23"/>